<dbReference type="GO" id="GO:0005524">
    <property type="term" value="F:ATP binding"/>
    <property type="evidence" value="ECO:0007669"/>
    <property type="project" value="InterPro"/>
</dbReference>
<dbReference type="AlphaFoldDB" id="A0A5B0SA84"/>
<dbReference type="Pfam" id="PF13589">
    <property type="entry name" value="HATPase_c_3"/>
    <property type="match status" value="1"/>
</dbReference>
<dbReference type="GO" id="GO:0032389">
    <property type="term" value="C:MutLalpha complex"/>
    <property type="evidence" value="ECO:0007669"/>
    <property type="project" value="TreeGrafter"/>
</dbReference>
<gene>
    <name evidence="2" type="primary">MLH1_1</name>
    <name evidence="2" type="ORF">PGTUg99_001561</name>
</gene>
<dbReference type="InterPro" id="IPR002099">
    <property type="entry name" value="MutL/Mlh/PMS"/>
</dbReference>
<comment type="similarity">
    <text evidence="1">Belongs to the DNA mismatch repair MutL/HexB family.</text>
</comment>
<proteinExistence type="inferred from homology"/>
<protein>
    <submittedName>
        <fullName evidence="2">DNA mismatch repair protein</fullName>
    </submittedName>
</protein>
<comment type="caution">
    <text evidence="2">The sequence shown here is derived from an EMBL/GenBank/DDBJ whole genome shotgun (WGS) entry which is preliminary data.</text>
</comment>
<dbReference type="GO" id="GO:0006298">
    <property type="term" value="P:mismatch repair"/>
    <property type="evidence" value="ECO:0007669"/>
    <property type="project" value="InterPro"/>
</dbReference>
<evidence type="ECO:0000313" key="3">
    <source>
        <dbReference type="Proteomes" id="UP000325313"/>
    </source>
</evidence>
<dbReference type="InterPro" id="IPR014762">
    <property type="entry name" value="DNA_mismatch_repair_CS"/>
</dbReference>
<dbReference type="PROSITE" id="PS00058">
    <property type="entry name" value="DNA_MISMATCH_REPAIR_1"/>
    <property type="match status" value="1"/>
</dbReference>
<accession>A0A5B0SA84</accession>
<dbReference type="InterPro" id="IPR036890">
    <property type="entry name" value="HATPase_C_sf"/>
</dbReference>
<dbReference type="GO" id="GO:0030983">
    <property type="term" value="F:mismatched DNA binding"/>
    <property type="evidence" value="ECO:0007669"/>
    <property type="project" value="InterPro"/>
</dbReference>
<evidence type="ECO:0000256" key="1">
    <source>
        <dbReference type="ARBA" id="ARBA00006082"/>
    </source>
</evidence>
<dbReference type="GO" id="GO:0140664">
    <property type="term" value="F:ATP-dependent DNA damage sensor activity"/>
    <property type="evidence" value="ECO:0007669"/>
    <property type="project" value="InterPro"/>
</dbReference>
<dbReference type="PANTHER" id="PTHR10073">
    <property type="entry name" value="DNA MISMATCH REPAIR PROTEIN MLH, PMS, MUTL"/>
    <property type="match status" value="1"/>
</dbReference>
<name>A0A5B0SA84_PUCGR</name>
<evidence type="ECO:0000313" key="2">
    <source>
        <dbReference type="EMBL" id="KAA1134838.1"/>
    </source>
</evidence>
<dbReference type="CDD" id="cd16926">
    <property type="entry name" value="HATPase_MutL-MLH-PMS-like"/>
    <property type="match status" value="1"/>
</dbReference>
<sequence>MDHQQPTASCDLTPRPIVALEESVVNRIAAGEIIIRPANAIKELLENCIDAGATSVKITVKDGGAKMLQIQDNGSGIRKADLGILCERFTTSKIRKFDDLSSLCTYGFRGEALASISHIAHLTIATKTRSEGVGWKAQYSDGKLAPLKAGGPSDPQPCAGNDGTMITVGTSSSHISRRACL</sequence>
<dbReference type="InterPro" id="IPR038973">
    <property type="entry name" value="MutL/Mlh/Pms-like"/>
</dbReference>
<dbReference type="PANTHER" id="PTHR10073:SF12">
    <property type="entry name" value="DNA MISMATCH REPAIR PROTEIN MLH1"/>
    <property type="match status" value="1"/>
</dbReference>
<dbReference type="Proteomes" id="UP000325313">
    <property type="component" value="Unassembled WGS sequence"/>
</dbReference>
<dbReference type="NCBIfam" id="TIGR00585">
    <property type="entry name" value="mutl"/>
    <property type="match status" value="1"/>
</dbReference>
<organism evidence="2 3">
    <name type="scientific">Puccinia graminis f. sp. tritici</name>
    <dbReference type="NCBI Taxonomy" id="56615"/>
    <lineage>
        <taxon>Eukaryota</taxon>
        <taxon>Fungi</taxon>
        <taxon>Dikarya</taxon>
        <taxon>Basidiomycota</taxon>
        <taxon>Pucciniomycotina</taxon>
        <taxon>Pucciniomycetes</taxon>
        <taxon>Pucciniales</taxon>
        <taxon>Pucciniaceae</taxon>
        <taxon>Puccinia</taxon>
    </lineage>
</organism>
<dbReference type="GO" id="GO:0016887">
    <property type="term" value="F:ATP hydrolysis activity"/>
    <property type="evidence" value="ECO:0007669"/>
    <property type="project" value="InterPro"/>
</dbReference>
<dbReference type="EMBL" id="VDEP01000044">
    <property type="protein sequence ID" value="KAA1134838.1"/>
    <property type="molecule type" value="Genomic_DNA"/>
</dbReference>
<dbReference type="SUPFAM" id="SSF55874">
    <property type="entry name" value="ATPase domain of HSP90 chaperone/DNA topoisomerase II/histidine kinase"/>
    <property type="match status" value="1"/>
</dbReference>
<reference evidence="2 3" key="1">
    <citation type="submission" date="2019-05" db="EMBL/GenBank/DDBJ databases">
        <title>Emergence of the Ug99 lineage of the wheat stem rust pathogen through somatic hybridization.</title>
        <authorList>
            <person name="Li F."/>
            <person name="Upadhyaya N.M."/>
            <person name="Sperschneider J."/>
            <person name="Matny O."/>
            <person name="Nguyen-Phuc H."/>
            <person name="Mago R."/>
            <person name="Raley C."/>
            <person name="Miller M.E."/>
            <person name="Silverstein K.A.T."/>
            <person name="Henningsen E."/>
            <person name="Hirsch C.D."/>
            <person name="Visser B."/>
            <person name="Pretorius Z.A."/>
            <person name="Steffenson B.J."/>
            <person name="Schwessinger B."/>
            <person name="Dodds P.N."/>
            <person name="Figueroa M."/>
        </authorList>
    </citation>
    <scope>NUCLEOTIDE SEQUENCE [LARGE SCALE GENOMIC DNA]</scope>
    <source>
        <strain evidence="2 3">Ug99</strain>
    </source>
</reference>
<dbReference type="Gene3D" id="3.30.565.10">
    <property type="entry name" value="Histidine kinase-like ATPase, C-terminal domain"/>
    <property type="match status" value="1"/>
</dbReference>